<dbReference type="Pfam" id="PF00147">
    <property type="entry name" value="Fibrinogen_C"/>
    <property type="match status" value="1"/>
</dbReference>
<protein>
    <submittedName>
        <fullName evidence="2">Fibrinogen C-terminal domain-containing protein</fullName>
    </submittedName>
</protein>
<proteinExistence type="predicted"/>
<dbReference type="SMART" id="SM00186">
    <property type="entry name" value="FBG"/>
    <property type="match status" value="1"/>
</dbReference>
<reference evidence="3" key="1">
    <citation type="submission" date="2013-03" db="EMBL/GenBank/DDBJ databases">
        <title>The Genome Sequence of Anopheles dirus WRAIR2.</title>
        <authorList>
            <consortium name="The Broad Institute Genomics Platform"/>
            <person name="Neafsey D.E."/>
            <person name="Walton C."/>
            <person name="Walker B."/>
            <person name="Young S.K."/>
            <person name="Zeng Q."/>
            <person name="Gargeya S."/>
            <person name="Fitzgerald M."/>
            <person name="Haas B."/>
            <person name="Abouelleil A."/>
            <person name="Allen A.W."/>
            <person name="Alvarado L."/>
            <person name="Arachchi H.M."/>
            <person name="Berlin A.M."/>
            <person name="Chapman S.B."/>
            <person name="Gainer-Dewar J."/>
            <person name="Goldberg J."/>
            <person name="Griggs A."/>
            <person name="Gujja S."/>
            <person name="Hansen M."/>
            <person name="Howarth C."/>
            <person name="Imamovic A."/>
            <person name="Ireland A."/>
            <person name="Larimer J."/>
            <person name="McCowan C."/>
            <person name="Murphy C."/>
            <person name="Pearson M."/>
            <person name="Poon T.W."/>
            <person name="Priest M."/>
            <person name="Roberts A."/>
            <person name="Saif S."/>
            <person name="Shea T."/>
            <person name="Sisk P."/>
            <person name="Sykes S."/>
            <person name="Wortman J."/>
            <person name="Nusbaum C."/>
            <person name="Birren B."/>
        </authorList>
    </citation>
    <scope>NUCLEOTIDE SEQUENCE [LARGE SCALE GENOMIC DNA]</scope>
    <source>
        <strain evidence="3">WRAIR2</strain>
    </source>
</reference>
<dbReference type="InterPro" id="IPR036056">
    <property type="entry name" value="Fibrinogen-like_C"/>
</dbReference>
<name>A0A182N9D4_9DIPT</name>
<dbReference type="VEuPathDB" id="VectorBase:ADIR004259"/>
<dbReference type="InterPro" id="IPR014716">
    <property type="entry name" value="Fibrinogen_a/b/g_C_1"/>
</dbReference>
<organism evidence="2 3">
    <name type="scientific">Anopheles dirus</name>
    <dbReference type="NCBI Taxonomy" id="7168"/>
    <lineage>
        <taxon>Eukaryota</taxon>
        <taxon>Metazoa</taxon>
        <taxon>Ecdysozoa</taxon>
        <taxon>Arthropoda</taxon>
        <taxon>Hexapoda</taxon>
        <taxon>Insecta</taxon>
        <taxon>Pterygota</taxon>
        <taxon>Neoptera</taxon>
        <taxon>Endopterygota</taxon>
        <taxon>Diptera</taxon>
        <taxon>Nematocera</taxon>
        <taxon>Culicoidea</taxon>
        <taxon>Culicidae</taxon>
        <taxon>Anophelinae</taxon>
        <taxon>Anopheles</taxon>
    </lineage>
</organism>
<keyword evidence="3" id="KW-1185">Reference proteome</keyword>
<dbReference type="PANTHER" id="PTHR19143:SF327">
    <property type="entry name" value="FI21813P1-RELATED"/>
    <property type="match status" value="1"/>
</dbReference>
<dbReference type="EnsemblMetazoa" id="ADIR004259-RA">
    <property type="protein sequence ID" value="ADIR004259-PA"/>
    <property type="gene ID" value="ADIR004259"/>
</dbReference>
<sequence>MFSKVNAPGAKDELLTSSNKPYHLETIAGFGSDRSLDGEWILFQHRSSGSVDFNRSWHEYRTGFGTLEEEHWLGLDKLHEMLQTGRHEMMVVMEDFEGMRVYAHYDAFSVGSAQEKYVIKTVGKYTGTAGDSMRYHVGSKFTTFDQDNDVFATNCAALHGGGWWFKDCYSWFVW</sequence>
<dbReference type="PROSITE" id="PS51406">
    <property type="entry name" value="FIBRINOGEN_C_2"/>
    <property type="match status" value="1"/>
</dbReference>
<reference evidence="2" key="2">
    <citation type="submission" date="2020-05" db="UniProtKB">
        <authorList>
            <consortium name="EnsemblMetazoa"/>
        </authorList>
    </citation>
    <scope>IDENTIFICATION</scope>
    <source>
        <strain evidence="2">WRAIR2</strain>
    </source>
</reference>
<accession>A0A182N9D4</accession>
<dbReference type="Gene3D" id="3.90.215.10">
    <property type="entry name" value="Gamma Fibrinogen, chain A, domain 1"/>
    <property type="match status" value="1"/>
</dbReference>
<dbReference type="PANTHER" id="PTHR19143">
    <property type="entry name" value="FIBRINOGEN/TENASCIN/ANGIOPOEITIN"/>
    <property type="match status" value="1"/>
</dbReference>
<feature type="domain" description="Fibrinogen C-terminal" evidence="1">
    <location>
        <begin position="1"/>
        <end position="174"/>
    </location>
</feature>
<dbReference type="GO" id="GO:0005615">
    <property type="term" value="C:extracellular space"/>
    <property type="evidence" value="ECO:0007669"/>
    <property type="project" value="TreeGrafter"/>
</dbReference>
<dbReference type="InterPro" id="IPR050373">
    <property type="entry name" value="Fibrinogen_C-term_domain"/>
</dbReference>
<dbReference type="SUPFAM" id="SSF56496">
    <property type="entry name" value="Fibrinogen C-terminal domain-like"/>
    <property type="match status" value="1"/>
</dbReference>
<evidence type="ECO:0000259" key="1">
    <source>
        <dbReference type="PROSITE" id="PS51406"/>
    </source>
</evidence>
<dbReference type="Proteomes" id="UP000075884">
    <property type="component" value="Unassembled WGS sequence"/>
</dbReference>
<dbReference type="InterPro" id="IPR002181">
    <property type="entry name" value="Fibrinogen_a/b/g_C_dom"/>
</dbReference>
<evidence type="ECO:0000313" key="3">
    <source>
        <dbReference type="Proteomes" id="UP000075884"/>
    </source>
</evidence>
<dbReference type="AlphaFoldDB" id="A0A182N9D4"/>
<evidence type="ECO:0000313" key="2">
    <source>
        <dbReference type="EnsemblMetazoa" id="ADIR004259-PA"/>
    </source>
</evidence>
<dbReference type="STRING" id="7168.A0A182N9D4"/>